<reference evidence="1" key="1">
    <citation type="submission" date="2021-05" db="EMBL/GenBank/DDBJ databases">
        <authorList>
            <person name="Alioto T."/>
            <person name="Alioto T."/>
            <person name="Gomez Garrido J."/>
        </authorList>
    </citation>
    <scope>NUCLEOTIDE SEQUENCE</scope>
</reference>
<sequence>MNPAGWCIRSNPYDFRRECQSSELLSVDPFLFDSKLLLLYESELLLVCSWPIRVSTSVIVTDPSSSPGLISSRYSDSLLNRLSFPRISFSDSAVKKLEADGGFPAVFAAEGRGDSDGGTGDSATLFRMLSSATKSMWLLRMAVLSRRPFSSSWRIFHTLTEFSGRSAGRVLVFGAVFLGN</sequence>
<proteinExistence type="predicted"/>
<evidence type="ECO:0000313" key="1">
    <source>
        <dbReference type="EMBL" id="CAG6471251.1"/>
    </source>
</evidence>
<name>A0A8D8FH43_CULPI</name>
<dbReference type="EMBL" id="HBUE01067276">
    <property type="protein sequence ID" value="CAG6471248.1"/>
    <property type="molecule type" value="Transcribed_RNA"/>
</dbReference>
<dbReference type="AlphaFoldDB" id="A0A8D8FH43"/>
<dbReference type="EMBL" id="HBUE01067277">
    <property type="protein sequence ID" value="CAG6471251.1"/>
    <property type="molecule type" value="Transcribed_RNA"/>
</dbReference>
<protein>
    <submittedName>
        <fullName evidence="1">(northern house mosquito) hypothetical protein</fullName>
    </submittedName>
</protein>
<accession>A0A8D8FH43</accession>
<organism evidence="1">
    <name type="scientific">Culex pipiens</name>
    <name type="common">House mosquito</name>
    <dbReference type="NCBI Taxonomy" id="7175"/>
    <lineage>
        <taxon>Eukaryota</taxon>
        <taxon>Metazoa</taxon>
        <taxon>Ecdysozoa</taxon>
        <taxon>Arthropoda</taxon>
        <taxon>Hexapoda</taxon>
        <taxon>Insecta</taxon>
        <taxon>Pterygota</taxon>
        <taxon>Neoptera</taxon>
        <taxon>Endopterygota</taxon>
        <taxon>Diptera</taxon>
        <taxon>Nematocera</taxon>
        <taxon>Culicoidea</taxon>
        <taxon>Culicidae</taxon>
        <taxon>Culicinae</taxon>
        <taxon>Culicini</taxon>
        <taxon>Culex</taxon>
        <taxon>Culex</taxon>
    </lineage>
</organism>